<organism evidence="6 7">
    <name type="scientific">Pholiota conissans</name>
    <dbReference type="NCBI Taxonomy" id="109636"/>
    <lineage>
        <taxon>Eukaryota</taxon>
        <taxon>Fungi</taxon>
        <taxon>Dikarya</taxon>
        <taxon>Basidiomycota</taxon>
        <taxon>Agaricomycotina</taxon>
        <taxon>Agaricomycetes</taxon>
        <taxon>Agaricomycetidae</taxon>
        <taxon>Agaricales</taxon>
        <taxon>Agaricineae</taxon>
        <taxon>Strophariaceae</taxon>
        <taxon>Pholiota</taxon>
    </lineage>
</organism>
<sequence>MSASEVAQCLAATLSPSTNTRIAAELRLSELFTRPDVGISLSQLILSHEVDMSLRQSASIALRKYVRERWSPFFATFKGSAPPVEVKSQVRAAVLQGLSDDDRKIRSLSAHTLSSIANCDWPDEYPELLSALIALLSSGSPASVHGAMQVFTEFIKSDLTEDQILPVLRDLLPVLLQILGSTQSHSAPTRARTVSVFHQCVTALYMIKDQHPQAVQEAIASVLPVWLEAFKVLLNIDPAQDVANSSNWDGLTVRIQIFKTLDTLYASFPKAIVTYLPDFLTASLNHLSVLYPTFSTYCLSATESPPNTSEDESLELPQLLCPIIDFLSAVVRGGRARDWLVDANIISLVSSVFAFVQMTDEDVETWANNANAFVSQEDDETQPYSVRVAGFDLLGALIERSPVLTTKSVQSTIEQVIIASENARTSGNEDWWRPLEASLAVVGSQAESILDCIEDEEESGRPKPINIDYLLANVIPPVLNASEFPFLQGRAFVFASQFAKLLPLQSAGHYLDAAVQVLESTEASVPVKISAVKAIHNFCQGGEDSALTPFAARISRDLGPLLVVASDDTLSLVLETLSVVLEVDQGQWLTPELVQSLVSILLEVWSKNNKDPIFISILSDILENLAASPTKGIYEAVVKQALPVLSVAINSAKKEESWIASSAIDLVASLVEGAPETGLGEGFFQLLAPNLFACLASAEDRDVLQSGITCLTLVIRKDCNQLLSWTDPNGRTGIEWVLTLVAQTLQSEDESGGLQIGDLIIHLLRRAGESVLPVLPELLRAMVLRMTTAKTATFLQSLVIPFAFLINNQRDTVLSLLEPMDINGRTALDILLQTWCENAETFQGFWPSRVSTLALTQLLVSDRTSVQNLMVKGDIIINPATRDIIMTRSKTKTTPDQFTSIPFPVKALKLVLHDIQSGGEAAAMSASGGVFDVDSDDGDEEWADEGRGVEGSKKDEFAYLSDLIGPKGMAFDNDEILDSNDDEDLQNDPVSQMDMQAHLFGFIRDCAQRNTNNFSTIVGQLSPEESVVVHRIVHGDN</sequence>
<dbReference type="PANTHER" id="PTHR10997:SF9">
    <property type="entry name" value="IMPORTIN-9"/>
    <property type="match status" value="1"/>
</dbReference>
<keyword evidence="2" id="KW-0813">Transport</keyword>
<dbReference type="InterPro" id="IPR056840">
    <property type="entry name" value="HEAT_IPO9_central"/>
</dbReference>
<feature type="domain" description="Importin N-terminal" evidence="5">
    <location>
        <begin position="24"/>
        <end position="100"/>
    </location>
</feature>
<dbReference type="PROSITE" id="PS50166">
    <property type="entry name" value="IMPORTIN_B_NT"/>
    <property type="match status" value="1"/>
</dbReference>
<keyword evidence="7" id="KW-1185">Reference proteome</keyword>
<dbReference type="Pfam" id="PF25018">
    <property type="entry name" value="HEAT_IPO9_c"/>
    <property type="match status" value="1"/>
</dbReference>
<proteinExistence type="predicted"/>
<gene>
    <name evidence="6" type="ORF">BDN70DRAFT_822281</name>
</gene>
<dbReference type="Gene3D" id="1.25.10.10">
    <property type="entry name" value="Leucine-rich Repeat Variant"/>
    <property type="match status" value="1"/>
</dbReference>
<name>A0A9P6D8C6_9AGAR</name>
<dbReference type="OrthoDB" id="431626at2759"/>
<dbReference type="GO" id="GO:0006606">
    <property type="term" value="P:protein import into nucleus"/>
    <property type="evidence" value="ECO:0007669"/>
    <property type="project" value="TreeGrafter"/>
</dbReference>
<dbReference type="GO" id="GO:0005635">
    <property type="term" value="C:nuclear envelope"/>
    <property type="evidence" value="ECO:0007669"/>
    <property type="project" value="TreeGrafter"/>
</dbReference>
<keyword evidence="3" id="KW-0653">Protein transport</keyword>
<dbReference type="InterPro" id="IPR016024">
    <property type="entry name" value="ARM-type_fold"/>
</dbReference>
<accession>A0A9P6D8C6</accession>
<comment type="caution">
    <text evidence="6">The sequence shown here is derived from an EMBL/GenBank/DDBJ whole genome shotgun (WGS) entry which is preliminary data.</text>
</comment>
<comment type="subcellular location">
    <subcellularLocation>
        <location evidence="1">Nucleus</location>
    </subcellularLocation>
</comment>
<keyword evidence="4" id="KW-0539">Nucleus</keyword>
<dbReference type="PANTHER" id="PTHR10997">
    <property type="entry name" value="IMPORTIN-7, 8, 11"/>
    <property type="match status" value="1"/>
</dbReference>
<dbReference type="GO" id="GO:0031267">
    <property type="term" value="F:small GTPase binding"/>
    <property type="evidence" value="ECO:0007669"/>
    <property type="project" value="InterPro"/>
</dbReference>
<dbReference type="SUPFAM" id="SSF48371">
    <property type="entry name" value="ARM repeat"/>
    <property type="match status" value="1"/>
</dbReference>
<protein>
    <submittedName>
        <fullName evidence="6">ARM repeat-containing protein</fullName>
    </submittedName>
</protein>
<dbReference type="EMBL" id="MU155130">
    <property type="protein sequence ID" value="KAF9486533.1"/>
    <property type="molecule type" value="Genomic_DNA"/>
</dbReference>
<dbReference type="AlphaFoldDB" id="A0A9P6D8C6"/>
<dbReference type="Pfam" id="PF03810">
    <property type="entry name" value="IBN_N"/>
    <property type="match status" value="1"/>
</dbReference>
<evidence type="ECO:0000313" key="6">
    <source>
        <dbReference type="EMBL" id="KAF9486533.1"/>
    </source>
</evidence>
<evidence type="ECO:0000256" key="3">
    <source>
        <dbReference type="ARBA" id="ARBA00022927"/>
    </source>
</evidence>
<evidence type="ECO:0000256" key="1">
    <source>
        <dbReference type="ARBA" id="ARBA00004123"/>
    </source>
</evidence>
<evidence type="ECO:0000256" key="2">
    <source>
        <dbReference type="ARBA" id="ARBA00022448"/>
    </source>
</evidence>
<dbReference type="SMART" id="SM00913">
    <property type="entry name" value="IBN_N"/>
    <property type="match status" value="1"/>
</dbReference>
<dbReference type="GO" id="GO:0005829">
    <property type="term" value="C:cytosol"/>
    <property type="evidence" value="ECO:0007669"/>
    <property type="project" value="TreeGrafter"/>
</dbReference>
<dbReference type="InterPro" id="IPR011989">
    <property type="entry name" value="ARM-like"/>
</dbReference>
<evidence type="ECO:0000259" key="5">
    <source>
        <dbReference type="PROSITE" id="PS50166"/>
    </source>
</evidence>
<evidence type="ECO:0000256" key="4">
    <source>
        <dbReference type="ARBA" id="ARBA00023242"/>
    </source>
</evidence>
<reference evidence="6" key="1">
    <citation type="submission" date="2020-11" db="EMBL/GenBank/DDBJ databases">
        <authorList>
            <consortium name="DOE Joint Genome Institute"/>
            <person name="Ahrendt S."/>
            <person name="Riley R."/>
            <person name="Andreopoulos W."/>
            <person name="Labutti K."/>
            <person name="Pangilinan J."/>
            <person name="Ruiz-Duenas F.J."/>
            <person name="Barrasa J.M."/>
            <person name="Sanchez-Garcia M."/>
            <person name="Camarero S."/>
            <person name="Miyauchi S."/>
            <person name="Serrano A."/>
            <person name="Linde D."/>
            <person name="Babiker R."/>
            <person name="Drula E."/>
            <person name="Ayuso-Fernandez I."/>
            <person name="Pacheco R."/>
            <person name="Padilla G."/>
            <person name="Ferreira P."/>
            <person name="Barriuso J."/>
            <person name="Kellner H."/>
            <person name="Castanera R."/>
            <person name="Alfaro M."/>
            <person name="Ramirez L."/>
            <person name="Pisabarro A.G."/>
            <person name="Kuo A."/>
            <person name="Tritt A."/>
            <person name="Lipzen A."/>
            <person name="He G."/>
            <person name="Yan M."/>
            <person name="Ng V."/>
            <person name="Cullen D."/>
            <person name="Martin F."/>
            <person name="Rosso M.-N."/>
            <person name="Henrissat B."/>
            <person name="Hibbett D."/>
            <person name="Martinez A.T."/>
            <person name="Grigoriev I.V."/>
        </authorList>
    </citation>
    <scope>NUCLEOTIDE SEQUENCE</scope>
    <source>
        <strain evidence="6">CIRM-BRFM 674</strain>
    </source>
</reference>
<dbReference type="InterPro" id="IPR001494">
    <property type="entry name" value="Importin-beta_N"/>
</dbReference>
<dbReference type="Proteomes" id="UP000807469">
    <property type="component" value="Unassembled WGS sequence"/>
</dbReference>
<evidence type="ECO:0000313" key="7">
    <source>
        <dbReference type="Proteomes" id="UP000807469"/>
    </source>
</evidence>